<evidence type="ECO:0000256" key="6">
    <source>
        <dbReference type="PROSITE-ProRule" id="PRU00169"/>
    </source>
</evidence>
<accession>A0A2P7VAR8</accession>
<dbReference type="InterPro" id="IPR039420">
    <property type="entry name" value="WalR-like"/>
</dbReference>
<feature type="modified residue" description="4-aspartylphosphate" evidence="6">
    <location>
        <position position="201"/>
    </location>
</feature>
<dbReference type="AlphaFoldDB" id="A0A2P7VAR8"/>
<dbReference type="GO" id="GO:0000156">
    <property type="term" value="F:phosphorelay response regulator activity"/>
    <property type="evidence" value="ECO:0007669"/>
    <property type="project" value="TreeGrafter"/>
</dbReference>
<evidence type="ECO:0000313" key="8">
    <source>
        <dbReference type="EMBL" id="PSJ96290.1"/>
    </source>
</evidence>
<dbReference type="PROSITE" id="PS50110">
    <property type="entry name" value="RESPONSE_REGULATORY"/>
    <property type="match status" value="1"/>
</dbReference>
<gene>
    <name evidence="8" type="ORF">C7R93_11395</name>
</gene>
<protein>
    <submittedName>
        <fullName evidence="8">Response regulator</fullName>
    </submittedName>
</protein>
<dbReference type="PANTHER" id="PTHR48111:SF1">
    <property type="entry name" value="TWO-COMPONENT RESPONSE REGULATOR ORR33"/>
    <property type="match status" value="1"/>
</dbReference>
<organism evidence="8 9">
    <name type="scientific">Brevibacillus fortis</name>
    <dbReference type="NCBI Taxonomy" id="2126352"/>
    <lineage>
        <taxon>Bacteria</taxon>
        <taxon>Bacillati</taxon>
        <taxon>Bacillota</taxon>
        <taxon>Bacilli</taxon>
        <taxon>Bacillales</taxon>
        <taxon>Paenibacillaceae</taxon>
        <taxon>Brevibacillus</taxon>
    </lineage>
</organism>
<comment type="caution">
    <text evidence="8">The sequence shown here is derived from an EMBL/GenBank/DDBJ whole genome shotgun (WGS) entry which is preliminary data.</text>
</comment>
<evidence type="ECO:0000256" key="3">
    <source>
        <dbReference type="ARBA" id="ARBA00023015"/>
    </source>
</evidence>
<feature type="domain" description="Response regulatory" evidence="7">
    <location>
        <begin position="152"/>
        <end position="269"/>
    </location>
</feature>
<keyword evidence="5" id="KW-0804">Transcription</keyword>
<proteinExistence type="predicted"/>
<dbReference type="GO" id="GO:0000976">
    <property type="term" value="F:transcription cis-regulatory region binding"/>
    <property type="evidence" value="ECO:0007669"/>
    <property type="project" value="TreeGrafter"/>
</dbReference>
<dbReference type="Gene3D" id="3.40.50.2300">
    <property type="match status" value="1"/>
</dbReference>
<dbReference type="GO" id="GO:0005829">
    <property type="term" value="C:cytosol"/>
    <property type="evidence" value="ECO:0007669"/>
    <property type="project" value="TreeGrafter"/>
</dbReference>
<dbReference type="GO" id="GO:0006355">
    <property type="term" value="P:regulation of DNA-templated transcription"/>
    <property type="evidence" value="ECO:0007669"/>
    <property type="project" value="TreeGrafter"/>
</dbReference>
<name>A0A2P7VAR8_9BACL</name>
<dbReference type="Proteomes" id="UP000240419">
    <property type="component" value="Unassembled WGS sequence"/>
</dbReference>
<dbReference type="CDD" id="cd17574">
    <property type="entry name" value="REC_OmpR"/>
    <property type="match status" value="1"/>
</dbReference>
<dbReference type="GO" id="GO:0032993">
    <property type="term" value="C:protein-DNA complex"/>
    <property type="evidence" value="ECO:0007669"/>
    <property type="project" value="TreeGrafter"/>
</dbReference>
<evidence type="ECO:0000259" key="7">
    <source>
        <dbReference type="PROSITE" id="PS50110"/>
    </source>
</evidence>
<dbReference type="PANTHER" id="PTHR48111">
    <property type="entry name" value="REGULATOR OF RPOS"/>
    <property type="match status" value="1"/>
</dbReference>
<evidence type="ECO:0000256" key="1">
    <source>
        <dbReference type="ARBA" id="ARBA00022553"/>
    </source>
</evidence>
<dbReference type="EMBL" id="PXZM01000016">
    <property type="protein sequence ID" value="PSJ96290.1"/>
    <property type="molecule type" value="Genomic_DNA"/>
</dbReference>
<dbReference type="InterPro" id="IPR001789">
    <property type="entry name" value="Sig_transdc_resp-reg_receiver"/>
</dbReference>
<keyword evidence="4" id="KW-0238">DNA-binding</keyword>
<keyword evidence="9" id="KW-1185">Reference proteome</keyword>
<evidence type="ECO:0000256" key="4">
    <source>
        <dbReference type="ARBA" id="ARBA00023125"/>
    </source>
</evidence>
<keyword evidence="2" id="KW-0902">Two-component regulatory system</keyword>
<dbReference type="RefSeq" id="WP_106838909.1">
    <property type="nucleotide sequence ID" value="NZ_JBCNIW010000024.1"/>
</dbReference>
<dbReference type="InterPro" id="IPR011006">
    <property type="entry name" value="CheY-like_superfamily"/>
</dbReference>
<evidence type="ECO:0000256" key="5">
    <source>
        <dbReference type="ARBA" id="ARBA00023163"/>
    </source>
</evidence>
<keyword evidence="3" id="KW-0805">Transcription regulation</keyword>
<keyword evidence="1 6" id="KW-0597">Phosphoprotein</keyword>
<evidence type="ECO:0000256" key="2">
    <source>
        <dbReference type="ARBA" id="ARBA00023012"/>
    </source>
</evidence>
<sequence>MSQIAKAYSFPLCQAFEHVLTFYESSQLPCGIILAVTNGSNEEKVQNLKMSLAKAEGLTDIHCFYDKQSSMLGILLGDQMLGNTHFHSLFIKEHLHARHMLAGPVFIASFPEQGESAAQILSGMVQEITAGKGITGDIHIYGGKRSSKAKKSLLLVSQDETVNEFLRIYLQRKGYCIYLAENGREALEQYQRCLPDAVITDLNLAIEDGYQLISKIKNGNAAEYSPKIVVLTHKRLEDDKKRSFELGVSDYIGKPFSPVDLEARVRSLLS</sequence>
<dbReference type="Pfam" id="PF00072">
    <property type="entry name" value="Response_reg"/>
    <property type="match status" value="1"/>
</dbReference>
<reference evidence="8 9" key="1">
    <citation type="submission" date="2018-03" db="EMBL/GenBank/DDBJ databases">
        <title>Brevisbacillus phylogenomics.</title>
        <authorList>
            <person name="Dunlap C."/>
        </authorList>
    </citation>
    <scope>NUCLEOTIDE SEQUENCE [LARGE SCALE GENOMIC DNA]</scope>
    <source>
        <strain evidence="8 9">NRRL NRS-1210</strain>
    </source>
</reference>
<dbReference type="SUPFAM" id="SSF52172">
    <property type="entry name" value="CheY-like"/>
    <property type="match status" value="1"/>
</dbReference>
<dbReference type="OrthoDB" id="2690598at2"/>
<dbReference type="SMART" id="SM00448">
    <property type="entry name" value="REC"/>
    <property type="match status" value="1"/>
</dbReference>
<evidence type="ECO:0000313" key="9">
    <source>
        <dbReference type="Proteomes" id="UP000240419"/>
    </source>
</evidence>